<dbReference type="RefSeq" id="WP_025252285.1">
    <property type="nucleotide sequence ID" value="NZ_CP004353.1"/>
</dbReference>
<dbReference type="KEGG" id="cvt:B843_04255"/>
<feature type="domain" description="EthD" evidence="1">
    <location>
        <begin position="19"/>
        <end position="94"/>
    </location>
</feature>
<proteinExistence type="predicted"/>
<dbReference type="GO" id="GO:0016491">
    <property type="term" value="F:oxidoreductase activity"/>
    <property type="evidence" value="ECO:0007669"/>
    <property type="project" value="InterPro"/>
</dbReference>
<dbReference type="SUPFAM" id="SSF54909">
    <property type="entry name" value="Dimeric alpha+beta barrel"/>
    <property type="match status" value="1"/>
</dbReference>
<dbReference type="eggNOG" id="ENOG5031M9N">
    <property type="taxonomic scope" value="Bacteria"/>
</dbReference>
<sequence>MSLRHRIAFLKPRTGAFESTEAFQEHWANQHGELVMPIKGIVGYRQNRPVDPDFVWDDVRGFAELFFTDEQGEEAAWREETAKPLAEDEKFMFDVENGFSVLVTSVDHARPGIRGRTRLLVLGGDPNKVPDDWRIGAVDILHLDGVPQVSGATDTLLSVFTRGRDVADQVAKAVGGRSVVVECVPMIIPEDASLDD</sequence>
<dbReference type="Proteomes" id="UP000019222">
    <property type="component" value="Chromosome"/>
</dbReference>
<keyword evidence="3" id="KW-1185">Reference proteome</keyword>
<name>W5Y017_9CORY</name>
<dbReference type="InterPro" id="IPR009799">
    <property type="entry name" value="EthD_dom"/>
</dbReference>
<accession>W5Y017</accession>
<dbReference type="STRING" id="1224164.B843_04255"/>
<dbReference type="Pfam" id="PF07110">
    <property type="entry name" value="EthD"/>
    <property type="match status" value="1"/>
</dbReference>
<evidence type="ECO:0000313" key="3">
    <source>
        <dbReference type="Proteomes" id="UP000019222"/>
    </source>
</evidence>
<dbReference type="InterPro" id="IPR011008">
    <property type="entry name" value="Dimeric_a/b-barrel"/>
</dbReference>
<dbReference type="EMBL" id="CP004353">
    <property type="protein sequence ID" value="AHI22240.1"/>
    <property type="molecule type" value="Genomic_DNA"/>
</dbReference>
<gene>
    <name evidence="2" type="ORF">B843_04255</name>
</gene>
<evidence type="ECO:0000313" key="2">
    <source>
        <dbReference type="EMBL" id="AHI22240.1"/>
    </source>
</evidence>
<reference evidence="2 3" key="1">
    <citation type="submission" date="2013-02" db="EMBL/GenBank/DDBJ databases">
        <title>The complete genome sequence of Corynebacterium vitaeruminis DSM 20294.</title>
        <authorList>
            <person name="Ruckert C."/>
            <person name="Albersmeier A."/>
            <person name="Kalinowski J."/>
        </authorList>
    </citation>
    <scope>NUCLEOTIDE SEQUENCE [LARGE SCALE GENOMIC DNA]</scope>
    <source>
        <strain evidence="3">ATCC 10234</strain>
    </source>
</reference>
<organism evidence="2 3">
    <name type="scientific">Corynebacterium vitaeruminis DSM 20294</name>
    <dbReference type="NCBI Taxonomy" id="1224164"/>
    <lineage>
        <taxon>Bacteria</taxon>
        <taxon>Bacillati</taxon>
        <taxon>Actinomycetota</taxon>
        <taxon>Actinomycetes</taxon>
        <taxon>Mycobacteriales</taxon>
        <taxon>Corynebacteriaceae</taxon>
        <taxon>Corynebacterium</taxon>
    </lineage>
</organism>
<dbReference type="AlphaFoldDB" id="W5Y017"/>
<evidence type="ECO:0000259" key="1">
    <source>
        <dbReference type="Pfam" id="PF07110"/>
    </source>
</evidence>
<dbReference type="HOGENOM" id="CLU_1400443_0_0_11"/>
<dbReference type="Gene3D" id="3.30.70.100">
    <property type="match status" value="1"/>
</dbReference>
<protein>
    <recommendedName>
        <fullName evidence="1">EthD domain-containing protein</fullName>
    </recommendedName>
</protein>